<protein>
    <submittedName>
        <fullName evidence="3">Uncharacterized protein</fullName>
    </submittedName>
</protein>
<gene>
    <name evidence="3" type="ORF">DVH24_030144</name>
</gene>
<evidence type="ECO:0000256" key="2">
    <source>
        <dbReference type="SAM" id="Phobius"/>
    </source>
</evidence>
<evidence type="ECO:0000313" key="3">
    <source>
        <dbReference type="EMBL" id="RXH75423.1"/>
    </source>
</evidence>
<evidence type="ECO:0000313" key="4">
    <source>
        <dbReference type="Proteomes" id="UP000290289"/>
    </source>
</evidence>
<organism evidence="3 4">
    <name type="scientific">Malus domestica</name>
    <name type="common">Apple</name>
    <name type="synonym">Pyrus malus</name>
    <dbReference type="NCBI Taxonomy" id="3750"/>
    <lineage>
        <taxon>Eukaryota</taxon>
        <taxon>Viridiplantae</taxon>
        <taxon>Streptophyta</taxon>
        <taxon>Embryophyta</taxon>
        <taxon>Tracheophyta</taxon>
        <taxon>Spermatophyta</taxon>
        <taxon>Magnoliopsida</taxon>
        <taxon>eudicotyledons</taxon>
        <taxon>Gunneridae</taxon>
        <taxon>Pentapetalae</taxon>
        <taxon>rosids</taxon>
        <taxon>fabids</taxon>
        <taxon>Rosales</taxon>
        <taxon>Rosaceae</taxon>
        <taxon>Amygdaloideae</taxon>
        <taxon>Maleae</taxon>
        <taxon>Malus</taxon>
    </lineage>
</organism>
<feature type="region of interest" description="Disordered" evidence="1">
    <location>
        <begin position="131"/>
        <end position="171"/>
    </location>
</feature>
<keyword evidence="2" id="KW-0812">Transmembrane</keyword>
<dbReference type="PANTHER" id="PTHR34541:SF2">
    <property type="entry name" value="OS01G0729900 PROTEIN"/>
    <property type="match status" value="1"/>
</dbReference>
<comment type="caution">
    <text evidence="3">The sequence shown here is derived from an EMBL/GenBank/DDBJ whole genome shotgun (WGS) entry which is preliminary data.</text>
</comment>
<feature type="region of interest" description="Disordered" evidence="1">
    <location>
        <begin position="260"/>
        <end position="284"/>
    </location>
</feature>
<dbReference type="AlphaFoldDB" id="A0A498I2X4"/>
<dbReference type="Proteomes" id="UP000290289">
    <property type="component" value="Chromosome 15"/>
</dbReference>
<sequence length="424" mass="46204">MSVERSFEVWEEVQRHGQDLADRLTQGFTGLIQSHITPPPIRSPGLRLHSSSSPNPQASQPTKGTKKVAIAASVGIVTLGMLSGLVFFLYRHRVKHPSESQKLVNGRIHRSQRFTDDLRVPPSSFLYISTVEPSHTSTTSSKAVSEPTTEELNRSPYRKSNSIKRSNRYRPSPELQLLPPLHHHLALHLCESLSVGATRKRRRTCAGSMETRTTPITRSGTRTLVAEASNLCTRIASYSGSITAMFANVRHLCELGGQDVDREDEEERNGARATRRAPGQANRNFVGDVNGEDAVEAQGIAGAVFDGLDDADGAEDVPFDELGIFFGIAQEPQIILWNDVSSHYLEQEQGKPRDDGLRLEVCSILSLSPSSAMAGSATGSGLCSVPMVSLVVVQRVCNGGARWQYNGCAAAVLNGWAQWLCSGF</sequence>
<evidence type="ECO:0000256" key="1">
    <source>
        <dbReference type="SAM" id="MobiDB-lite"/>
    </source>
</evidence>
<feature type="transmembrane region" description="Helical" evidence="2">
    <location>
        <begin position="68"/>
        <end position="90"/>
    </location>
</feature>
<proteinExistence type="predicted"/>
<reference evidence="3 4" key="1">
    <citation type="submission" date="2018-10" db="EMBL/GenBank/DDBJ databases">
        <title>A high-quality apple genome assembly.</title>
        <authorList>
            <person name="Hu J."/>
        </authorList>
    </citation>
    <scope>NUCLEOTIDE SEQUENCE [LARGE SCALE GENOMIC DNA]</scope>
    <source>
        <strain evidence="4">cv. HFTH1</strain>
        <tissue evidence="3">Young leaf</tissue>
    </source>
</reference>
<dbReference type="PANTHER" id="PTHR34541">
    <property type="entry name" value="OS01G0729900 PROTEIN"/>
    <property type="match status" value="1"/>
</dbReference>
<feature type="compositionally biased region" description="Low complexity" evidence="1">
    <location>
        <begin position="50"/>
        <end position="61"/>
    </location>
</feature>
<accession>A0A498I2X4</accession>
<name>A0A498I2X4_MALDO</name>
<keyword evidence="4" id="KW-1185">Reference proteome</keyword>
<feature type="region of interest" description="Disordered" evidence="1">
    <location>
        <begin position="33"/>
        <end position="65"/>
    </location>
</feature>
<keyword evidence="2" id="KW-0472">Membrane</keyword>
<dbReference type="STRING" id="3750.A0A498I2X4"/>
<dbReference type="EMBL" id="RDQH01000341">
    <property type="protein sequence ID" value="RXH75423.1"/>
    <property type="molecule type" value="Genomic_DNA"/>
</dbReference>
<keyword evidence="2" id="KW-1133">Transmembrane helix</keyword>
<feature type="compositionally biased region" description="Polar residues" evidence="1">
    <location>
        <begin position="131"/>
        <end position="147"/>
    </location>
</feature>